<evidence type="ECO:0008006" key="2">
    <source>
        <dbReference type="Google" id="ProtNLM"/>
    </source>
</evidence>
<accession>A0AAW2KE36</accession>
<organism evidence="1">
    <name type="scientific">Sesamum angustifolium</name>
    <dbReference type="NCBI Taxonomy" id="2727405"/>
    <lineage>
        <taxon>Eukaryota</taxon>
        <taxon>Viridiplantae</taxon>
        <taxon>Streptophyta</taxon>
        <taxon>Embryophyta</taxon>
        <taxon>Tracheophyta</taxon>
        <taxon>Spermatophyta</taxon>
        <taxon>Magnoliopsida</taxon>
        <taxon>eudicotyledons</taxon>
        <taxon>Gunneridae</taxon>
        <taxon>Pentapetalae</taxon>
        <taxon>asterids</taxon>
        <taxon>lamiids</taxon>
        <taxon>Lamiales</taxon>
        <taxon>Pedaliaceae</taxon>
        <taxon>Sesamum</taxon>
    </lineage>
</organism>
<sequence length="88" mass="9243">MLSVYRCSRTTTFSKWTGAPVDQWYHIILSYGRGATVQVNSSAITPSVKGMPTCSLAGAPSPGIEHPAVPFGYSPIGPSIEGVHLPPG</sequence>
<name>A0AAW2KE36_9LAMI</name>
<reference evidence="1" key="2">
    <citation type="journal article" date="2024" name="Plant">
        <title>Genomic evolution and insights into agronomic trait innovations of Sesamum species.</title>
        <authorList>
            <person name="Miao H."/>
            <person name="Wang L."/>
            <person name="Qu L."/>
            <person name="Liu H."/>
            <person name="Sun Y."/>
            <person name="Le M."/>
            <person name="Wang Q."/>
            <person name="Wei S."/>
            <person name="Zheng Y."/>
            <person name="Lin W."/>
            <person name="Duan Y."/>
            <person name="Cao H."/>
            <person name="Xiong S."/>
            <person name="Wang X."/>
            <person name="Wei L."/>
            <person name="Li C."/>
            <person name="Ma Q."/>
            <person name="Ju M."/>
            <person name="Zhao R."/>
            <person name="Li G."/>
            <person name="Mu C."/>
            <person name="Tian Q."/>
            <person name="Mei H."/>
            <person name="Zhang T."/>
            <person name="Gao T."/>
            <person name="Zhang H."/>
        </authorList>
    </citation>
    <scope>NUCLEOTIDE SEQUENCE</scope>
    <source>
        <strain evidence="1">G01</strain>
    </source>
</reference>
<proteinExistence type="predicted"/>
<protein>
    <recommendedName>
        <fullName evidence="2">LamG domain-containing protein</fullName>
    </recommendedName>
</protein>
<dbReference type="EMBL" id="JACGWK010000154">
    <property type="protein sequence ID" value="KAL0305059.1"/>
    <property type="molecule type" value="Genomic_DNA"/>
</dbReference>
<comment type="caution">
    <text evidence="1">The sequence shown here is derived from an EMBL/GenBank/DDBJ whole genome shotgun (WGS) entry which is preliminary data.</text>
</comment>
<dbReference type="AlphaFoldDB" id="A0AAW2KE36"/>
<reference evidence="1" key="1">
    <citation type="submission" date="2020-06" db="EMBL/GenBank/DDBJ databases">
        <authorList>
            <person name="Li T."/>
            <person name="Hu X."/>
            <person name="Zhang T."/>
            <person name="Song X."/>
            <person name="Zhang H."/>
            <person name="Dai N."/>
            <person name="Sheng W."/>
            <person name="Hou X."/>
            <person name="Wei L."/>
        </authorList>
    </citation>
    <scope>NUCLEOTIDE SEQUENCE</scope>
    <source>
        <strain evidence="1">G01</strain>
        <tissue evidence="1">Leaf</tissue>
    </source>
</reference>
<evidence type="ECO:0000313" key="1">
    <source>
        <dbReference type="EMBL" id="KAL0305059.1"/>
    </source>
</evidence>
<gene>
    <name evidence="1" type="ORF">Sangu_3053600</name>
</gene>